<dbReference type="SUPFAM" id="SSF47413">
    <property type="entry name" value="lambda repressor-like DNA-binding domains"/>
    <property type="match status" value="1"/>
</dbReference>
<name>A0A9E7DK11_9FIRM</name>
<proteinExistence type="predicted"/>
<accession>A0A9E7DK11</accession>
<dbReference type="EMBL" id="CP096649">
    <property type="protein sequence ID" value="UQK59345.1"/>
    <property type="molecule type" value="Genomic_DNA"/>
</dbReference>
<gene>
    <name evidence="3" type="ORF">M1R53_01340</name>
</gene>
<protein>
    <submittedName>
        <fullName evidence="3">Helix-turn-helix domain-containing protein</fullName>
    </submittedName>
</protein>
<sequence length="124" mass="14175">MNFAKKLRRLRAMEGMTQSDLAEKLGVSLKTISRYEVDGMRPRSRDIYNQLANLFRVDASYLLVDDDDYKVPVEDRNYDMLVNGVMGLFAGGTLSDEDKKAVVEAITDAYYKSKYQGTDKKEQD</sequence>
<dbReference type="CDD" id="cd00093">
    <property type="entry name" value="HTH_XRE"/>
    <property type="match status" value="1"/>
</dbReference>
<dbReference type="PANTHER" id="PTHR46558:SF13">
    <property type="entry name" value="HTH-TYPE TRANSCRIPTIONAL REGULATOR IMMR"/>
    <property type="match status" value="1"/>
</dbReference>
<dbReference type="Proteomes" id="UP000831151">
    <property type="component" value="Chromosome"/>
</dbReference>
<reference evidence="3" key="1">
    <citation type="submission" date="2022-04" db="EMBL/GenBank/DDBJ databases">
        <title>Complete genome sequences of Ezakiella coagulans and Fenollaria massiliensis.</title>
        <authorList>
            <person name="France M.T."/>
            <person name="Clifford J."/>
            <person name="Narina S."/>
            <person name="Rutt L."/>
            <person name="Ravel J."/>
        </authorList>
    </citation>
    <scope>NUCLEOTIDE SEQUENCE</scope>
    <source>
        <strain evidence="3">C0061C2</strain>
    </source>
</reference>
<keyword evidence="4" id="KW-1185">Reference proteome</keyword>
<feature type="domain" description="HTH cro/C1-type" evidence="2">
    <location>
        <begin position="7"/>
        <end position="62"/>
    </location>
</feature>
<dbReference type="Pfam" id="PF01381">
    <property type="entry name" value="HTH_3"/>
    <property type="match status" value="1"/>
</dbReference>
<evidence type="ECO:0000259" key="2">
    <source>
        <dbReference type="PROSITE" id="PS50943"/>
    </source>
</evidence>
<organism evidence="3 4">
    <name type="scientific">Fenollaria massiliensis</name>
    <dbReference type="NCBI Taxonomy" id="938288"/>
    <lineage>
        <taxon>Bacteria</taxon>
        <taxon>Bacillati</taxon>
        <taxon>Bacillota</taxon>
        <taxon>Clostridia</taxon>
        <taxon>Eubacteriales</taxon>
        <taxon>Fenollaria</taxon>
    </lineage>
</organism>
<dbReference type="InterPro" id="IPR001387">
    <property type="entry name" value="Cro/C1-type_HTH"/>
</dbReference>
<dbReference type="AlphaFoldDB" id="A0A9E7DK11"/>
<evidence type="ECO:0000313" key="3">
    <source>
        <dbReference type="EMBL" id="UQK59345.1"/>
    </source>
</evidence>
<dbReference type="GO" id="GO:0003677">
    <property type="term" value="F:DNA binding"/>
    <property type="evidence" value="ECO:0007669"/>
    <property type="project" value="UniProtKB-KW"/>
</dbReference>
<evidence type="ECO:0000256" key="1">
    <source>
        <dbReference type="ARBA" id="ARBA00023125"/>
    </source>
</evidence>
<dbReference type="Gene3D" id="1.10.260.40">
    <property type="entry name" value="lambda repressor-like DNA-binding domains"/>
    <property type="match status" value="1"/>
</dbReference>
<dbReference type="PROSITE" id="PS50943">
    <property type="entry name" value="HTH_CROC1"/>
    <property type="match status" value="1"/>
</dbReference>
<keyword evidence="1" id="KW-0238">DNA-binding</keyword>
<evidence type="ECO:0000313" key="4">
    <source>
        <dbReference type="Proteomes" id="UP000831151"/>
    </source>
</evidence>
<dbReference type="RefSeq" id="WP_249242812.1">
    <property type="nucleotide sequence ID" value="NZ_CP096649.1"/>
</dbReference>
<dbReference type="PANTHER" id="PTHR46558">
    <property type="entry name" value="TRACRIPTIONAL REGULATORY PROTEIN-RELATED-RELATED"/>
    <property type="match status" value="1"/>
</dbReference>
<dbReference type="InterPro" id="IPR010982">
    <property type="entry name" value="Lambda_DNA-bd_dom_sf"/>
</dbReference>
<dbReference type="KEGG" id="fms:M1R53_01340"/>
<dbReference type="SMART" id="SM00530">
    <property type="entry name" value="HTH_XRE"/>
    <property type="match status" value="1"/>
</dbReference>